<dbReference type="Pfam" id="PF00550">
    <property type="entry name" value="PP-binding"/>
    <property type="match status" value="1"/>
</dbReference>
<dbReference type="InterPro" id="IPR003231">
    <property type="entry name" value="ACP"/>
</dbReference>
<dbReference type="STRING" id="1123500.GCA_000420365_01023"/>
<dbReference type="FunCoup" id="A0A0R2FWD0">
    <property type="interactions" value="266"/>
</dbReference>
<dbReference type="AlphaFoldDB" id="A0A0R2FWD0"/>
<name>A0A0R2FWD0_9LACO</name>
<dbReference type="PANTHER" id="PTHR20863:SF76">
    <property type="entry name" value="CARRIER DOMAIN-CONTAINING PROTEIN"/>
    <property type="match status" value="1"/>
</dbReference>
<dbReference type="HAMAP" id="MF_01217">
    <property type="entry name" value="Acyl_carrier"/>
    <property type="match status" value="1"/>
</dbReference>
<keyword evidence="4 7" id="KW-0276">Fatty acid metabolism</keyword>
<keyword evidence="3 7" id="KW-0597">Phosphoprotein</keyword>
<sequence>MERKDVFNKVAALVADHFELDPKTVTEGMNLQSDVDADSIDFVELILEMEDEFDANISDDDAAQLITIADIVNYIMEQGQTK</sequence>
<dbReference type="InParanoid" id="A0A0R2FWD0"/>
<evidence type="ECO:0000256" key="3">
    <source>
        <dbReference type="ARBA" id="ARBA00022553"/>
    </source>
</evidence>
<dbReference type="eggNOG" id="COG0236">
    <property type="taxonomic scope" value="Bacteria"/>
</dbReference>
<keyword evidence="1 7" id="KW-0596">Phosphopantetheine</keyword>
<evidence type="ECO:0000256" key="7">
    <source>
        <dbReference type="HAMAP-Rule" id="MF_01217"/>
    </source>
</evidence>
<feature type="domain" description="Carrier" evidence="8">
    <location>
        <begin position="1"/>
        <end position="79"/>
    </location>
</feature>
<proteinExistence type="inferred from homology"/>
<evidence type="ECO:0000256" key="4">
    <source>
        <dbReference type="ARBA" id="ARBA00022832"/>
    </source>
</evidence>
<evidence type="ECO:0000313" key="10">
    <source>
        <dbReference type="Proteomes" id="UP000051296"/>
    </source>
</evidence>
<dbReference type="Gene3D" id="1.10.1200.10">
    <property type="entry name" value="ACP-like"/>
    <property type="match status" value="1"/>
</dbReference>
<comment type="pathway">
    <text evidence="7">Lipid metabolism; fatty acid biosynthesis.</text>
</comment>
<comment type="subcellular location">
    <subcellularLocation>
        <location evidence="7">Cytoplasm</location>
    </subcellularLocation>
</comment>
<gene>
    <name evidence="7" type="primary">acpP</name>
    <name evidence="9" type="ORF">IV68_GL000974</name>
</gene>
<keyword evidence="6 7" id="KW-0275">Fatty acid biosynthesis</keyword>
<feature type="modified residue" description="O-(pantetheine 4'-phosphoryl)serine" evidence="7">
    <location>
        <position position="39"/>
    </location>
</feature>
<dbReference type="NCBIfam" id="NF002150">
    <property type="entry name" value="PRK00982.1-4"/>
    <property type="match status" value="1"/>
</dbReference>
<evidence type="ECO:0000259" key="8">
    <source>
        <dbReference type="PROSITE" id="PS50075"/>
    </source>
</evidence>
<keyword evidence="5 7" id="KW-0443">Lipid metabolism</keyword>
<dbReference type="SUPFAM" id="SSF47336">
    <property type="entry name" value="ACP-like"/>
    <property type="match status" value="1"/>
</dbReference>
<dbReference type="InterPro" id="IPR036736">
    <property type="entry name" value="ACP-like_sf"/>
</dbReference>
<protein>
    <recommendedName>
        <fullName evidence="7">Acyl carrier protein</fullName>
        <shortName evidence="7">ACP</shortName>
    </recommendedName>
</protein>
<comment type="PTM">
    <text evidence="7">4'-phosphopantetheine is transferred from CoA to a specific serine of apo-ACP by AcpS. This modification is essential for activity because fatty acids are bound in thioester linkage to the sulfhydryl of the prosthetic group.</text>
</comment>
<dbReference type="EMBL" id="JQAX01000003">
    <property type="protein sequence ID" value="KRN31718.1"/>
    <property type="molecule type" value="Genomic_DNA"/>
</dbReference>
<comment type="function">
    <text evidence="7">Carrier of the growing fatty acid chain in fatty acid biosynthesis.</text>
</comment>
<dbReference type="GO" id="GO:0000036">
    <property type="term" value="F:acyl carrier activity"/>
    <property type="evidence" value="ECO:0007669"/>
    <property type="project" value="UniProtKB-UniRule"/>
</dbReference>
<dbReference type="PROSITE" id="PS50075">
    <property type="entry name" value="CARRIER"/>
    <property type="match status" value="1"/>
</dbReference>
<comment type="caution">
    <text evidence="9">The sequence shown here is derived from an EMBL/GenBank/DDBJ whole genome shotgun (WGS) entry which is preliminary data.</text>
</comment>
<dbReference type="PATRIC" id="fig|1123500.6.peg.979"/>
<dbReference type="RefSeq" id="WP_022791776.1">
    <property type="nucleotide sequence ID" value="NZ_ATUU01000003.1"/>
</dbReference>
<dbReference type="GO" id="GO:0005829">
    <property type="term" value="C:cytosol"/>
    <property type="evidence" value="ECO:0007669"/>
    <property type="project" value="TreeGrafter"/>
</dbReference>
<dbReference type="GO" id="GO:0009245">
    <property type="term" value="P:lipid A biosynthetic process"/>
    <property type="evidence" value="ECO:0007669"/>
    <property type="project" value="TreeGrafter"/>
</dbReference>
<reference evidence="9 10" key="1">
    <citation type="journal article" date="2015" name="Genome Announc.">
        <title>Expanding the biotechnology potential of lactobacilli through comparative genomics of 213 strains and associated genera.</title>
        <authorList>
            <person name="Sun Z."/>
            <person name="Harris H.M."/>
            <person name="McCann A."/>
            <person name="Guo C."/>
            <person name="Argimon S."/>
            <person name="Zhang W."/>
            <person name="Yang X."/>
            <person name="Jeffery I.B."/>
            <person name="Cooney J.C."/>
            <person name="Kagawa T.F."/>
            <person name="Liu W."/>
            <person name="Song Y."/>
            <person name="Salvetti E."/>
            <person name="Wrobel A."/>
            <person name="Rasinkangas P."/>
            <person name="Parkhill J."/>
            <person name="Rea M.C."/>
            <person name="O'Sullivan O."/>
            <person name="Ritari J."/>
            <person name="Douillard F.P."/>
            <person name="Paul Ross R."/>
            <person name="Yang R."/>
            <person name="Briner A.E."/>
            <person name="Felis G.E."/>
            <person name="de Vos W.M."/>
            <person name="Barrangou R."/>
            <person name="Klaenhammer T.R."/>
            <person name="Caufield P.W."/>
            <person name="Cui Y."/>
            <person name="Zhang H."/>
            <person name="O'Toole P.W."/>
        </authorList>
    </citation>
    <scope>NUCLEOTIDE SEQUENCE [LARGE SCALE GENOMIC DNA]</scope>
    <source>
        <strain evidence="9 10">DSM 20190</strain>
    </source>
</reference>
<evidence type="ECO:0000256" key="6">
    <source>
        <dbReference type="ARBA" id="ARBA00023160"/>
    </source>
</evidence>
<evidence type="ECO:0000256" key="2">
    <source>
        <dbReference type="ARBA" id="ARBA00022516"/>
    </source>
</evidence>
<evidence type="ECO:0000256" key="5">
    <source>
        <dbReference type="ARBA" id="ARBA00023098"/>
    </source>
</evidence>
<dbReference type="GO" id="GO:0016020">
    <property type="term" value="C:membrane"/>
    <property type="evidence" value="ECO:0007669"/>
    <property type="project" value="GOC"/>
</dbReference>
<keyword evidence="2 7" id="KW-0444">Lipid biosynthesis</keyword>
<dbReference type="Proteomes" id="UP000051296">
    <property type="component" value="Unassembled WGS sequence"/>
</dbReference>
<comment type="similarity">
    <text evidence="7">Belongs to the acyl carrier protein (ACP) family.</text>
</comment>
<dbReference type="UniPathway" id="UPA00094"/>
<evidence type="ECO:0000256" key="1">
    <source>
        <dbReference type="ARBA" id="ARBA00022450"/>
    </source>
</evidence>
<dbReference type="OrthoDB" id="9804551at2"/>
<evidence type="ECO:0000313" key="9">
    <source>
        <dbReference type="EMBL" id="KRN31718.1"/>
    </source>
</evidence>
<keyword evidence="10" id="KW-1185">Reference proteome</keyword>
<dbReference type="NCBIfam" id="NF002148">
    <property type="entry name" value="PRK00982.1-2"/>
    <property type="match status" value="1"/>
</dbReference>
<dbReference type="GO" id="GO:0000035">
    <property type="term" value="F:acyl binding"/>
    <property type="evidence" value="ECO:0007669"/>
    <property type="project" value="TreeGrafter"/>
</dbReference>
<organism evidence="9 10">
    <name type="scientific">Weissella halotolerans DSM 20190</name>
    <dbReference type="NCBI Taxonomy" id="1123500"/>
    <lineage>
        <taxon>Bacteria</taxon>
        <taxon>Bacillati</taxon>
        <taxon>Bacillota</taxon>
        <taxon>Bacilli</taxon>
        <taxon>Lactobacillales</taxon>
        <taxon>Lactobacillaceae</taxon>
        <taxon>Weissella</taxon>
    </lineage>
</organism>
<keyword evidence="7" id="KW-0963">Cytoplasm</keyword>
<dbReference type="InterPro" id="IPR009081">
    <property type="entry name" value="PP-bd_ACP"/>
</dbReference>
<dbReference type="PANTHER" id="PTHR20863">
    <property type="entry name" value="ACYL CARRIER PROTEIN"/>
    <property type="match status" value="1"/>
</dbReference>
<accession>A0A0R2FWD0</accession>